<comment type="similarity">
    <text evidence="1">Belongs to the leucine-binding protein family.</text>
</comment>
<dbReference type="PANTHER" id="PTHR47235">
    <property type="entry name" value="BLR6548 PROTEIN"/>
    <property type="match status" value="1"/>
</dbReference>
<protein>
    <recommendedName>
        <fullName evidence="4">Leucine-binding protein domain-containing protein</fullName>
    </recommendedName>
</protein>
<evidence type="ECO:0000313" key="5">
    <source>
        <dbReference type="EMBL" id="GAB07031.1"/>
    </source>
</evidence>
<sequence>MKSSPSSVIPRAGASKKSMAFLAVAASALLVAGCGGRDGSGSEETASGGDNTSSSSDVSSSFGDLGEVCGKGSAKGATAQGVTDTDIKIGVFSDVGFTKKAEFGDAAKVFTSWCNDNGGVAGRKITVNIRDTKLMGVRQEMVKACKEDFALVGGGAALDGLGVKDRLNCLLPSFPAQTSQVAALDSDLQIQPAPAQTFGYMPYYQFRKWLVTEAYPDSAKKVGIINGDSPVTKVLGDMQIESTEAAGGKFVYNNLYPASGVSDWTPYAQAIKDKGVKGLIFYGQYEQLSKLEAVLTGMNYKLDWIDANNNSYSASFPKLLGKSADYQNNLVDLSGILPLESTEPAMEQLKALYKKYAPGAEISGPAVRAFSGWLVFAKAATACGDKLTRSCLYEKIGAETAWTAGGLQAAQNLKPGEAPSGCFNIMKVTSKGWEAADFKPNQGAYRCDIDPKPMANKSRYGKGLTLADVGKSMSDVK</sequence>
<dbReference type="RefSeq" id="WP_005191137.1">
    <property type="nucleotide sequence ID" value="NZ_BAED01000061.1"/>
</dbReference>
<evidence type="ECO:0000313" key="6">
    <source>
        <dbReference type="Proteomes" id="UP000006023"/>
    </source>
</evidence>
<evidence type="ECO:0000256" key="1">
    <source>
        <dbReference type="ARBA" id="ARBA00010062"/>
    </source>
</evidence>
<feature type="region of interest" description="Disordered" evidence="3">
    <location>
        <begin position="36"/>
        <end position="61"/>
    </location>
</feature>
<dbReference type="InterPro" id="IPR028082">
    <property type="entry name" value="Peripla_BP_I"/>
</dbReference>
<dbReference type="PANTHER" id="PTHR47235:SF1">
    <property type="entry name" value="BLR6548 PROTEIN"/>
    <property type="match status" value="1"/>
</dbReference>
<accession>G7GTV6</accession>
<gene>
    <name evidence="5" type="ORF">GOAMR_61_01270</name>
</gene>
<dbReference type="PROSITE" id="PS51257">
    <property type="entry name" value="PROKAR_LIPOPROTEIN"/>
    <property type="match status" value="1"/>
</dbReference>
<keyword evidence="6" id="KW-1185">Reference proteome</keyword>
<proteinExistence type="inferred from homology"/>
<dbReference type="Gene3D" id="3.40.50.2300">
    <property type="match status" value="3"/>
</dbReference>
<name>G7GTV6_9ACTN</name>
<feature type="domain" description="Leucine-binding protein" evidence="4">
    <location>
        <begin position="103"/>
        <end position="432"/>
    </location>
</feature>
<dbReference type="EMBL" id="BAED01000061">
    <property type="protein sequence ID" value="GAB07031.1"/>
    <property type="molecule type" value="Genomic_DNA"/>
</dbReference>
<dbReference type="InterPro" id="IPR028081">
    <property type="entry name" value="Leu-bd"/>
</dbReference>
<dbReference type="Pfam" id="PF13458">
    <property type="entry name" value="Peripla_BP_6"/>
    <property type="match status" value="1"/>
</dbReference>
<feature type="compositionally biased region" description="Low complexity" evidence="3">
    <location>
        <begin position="47"/>
        <end position="61"/>
    </location>
</feature>
<dbReference type="AlphaFoldDB" id="G7GTV6"/>
<dbReference type="STRING" id="1075090.GOAMR_61_01270"/>
<evidence type="ECO:0000256" key="2">
    <source>
        <dbReference type="ARBA" id="ARBA00022729"/>
    </source>
</evidence>
<evidence type="ECO:0000259" key="4">
    <source>
        <dbReference type="Pfam" id="PF13458"/>
    </source>
</evidence>
<organism evidence="5 6">
    <name type="scientific">Gordonia amarae NBRC 15530</name>
    <dbReference type="NCBI Taxonomy" id="1075090"/>
    <lineage>
        <taxon>Bacteria</taxon>
        <taxon>Bacillati</taxon>
        <taxon>Actinomycetota</taxon>
        <taxon>Actinomycetes</taxon>
        <taxon>Mycobacteriales</taxon>
        <taxon>Gordoniaceae</taxon>
        <taxon>Gordonia</taxon>
    </lineage>
</organism>
<reference evidence="5 6" key="1">
    <citation type="submission" date="2011-11" db="EMBL/GenBank/DDBJ databases">
        <title>Whole genome shotgun sequence of Gordonia amarae NBRC 15530.</title>
        <authorList>
            <person name="Takarada H."/>
            <person name="Hosoyama A."/>
            <person name="Tsuchikane K."/>
            <person name="Katsumata H."/>
            <person name="Yamazaki S."/>
            <person name="Fujita N."/>
        </authorList>
    </citation>
    <scope>NUCLEOTIDE SEQUENCE [LARGE SCALE GENOMIC DNA]</scope>
    <source>
        <strain evidence="5 6">NBRC 15530</strain>
    </source>
</reference>
<dbReference type="eggNOG" id="COG0683">
    <property type="taxonomic scope" value="Bacteria"/>
</dbReference>
<dbReference type="Proteomes" id="UP000006023">
    <property type="component" value="Unassembled WGS sequence"/>
</dbReference>
<comment type="caution">
    <text evidence="5">The sequence shown here is derived from an EMBL/GenBank/DDBJ whole genome shotgun (WGS) entry which is preliminary data.</text>
</comment>
<evidence type="ECO:0000256" key="3">
    <source>
        <dbReference type="SAM" id="MobiDB-lite"/>
    </source>
</evidence>
<keyword evidence="2" id="KW-0732">Signal</keyword>
<dbReference type="SUPFAM" id="SSF53822">
    <property type="entry name" value="Periplasmic binding protein-like I"/>
    <property type="match status" value="1"/>
</dbReference>